<accession>A0ACC2F076</accession>
<gene>
    <name evidence="1" type="ORF">DPEC_G00356760</name>
</gene>
<reference evidence="1" key="1">
    <citation type="submission" date="2021-05" db="EMBL/GenBank/DDBJ databases">
        <authorList>
            <person name="Pan Q."/>
            <person name="Jouanno E."/>
            <person name="Zahm M."/>
            <person name="Klopp C."/>
            <person name="Cabau C."/>
            <person name="Louis A."/>
            <person name="Berthelot C."/>
            <person name="Parey E."/>
            <person name="Roest Crollius H."/>
            <person name="Montfort J."/>
            <person name="Robinson-Rechavi M."/>
            <person name="Bouchez O."/>
            <person name="Lampietro C."/>
            <person name="Lopez Roques C."/>
            <person name="Donnadieu C."/>
            <person name="Postlethwait J."/>
            <person name="Bobe J."/>
            <person name="Dillon D."/>
            <person name="Chandos A."/>
            <person name="von Hippel F."/>
            <person name="Guiguen Y."/>
        </authorList>
    </citation>
    <scope>NUCLEOTIDE SEQUENCE</scope>
    <source>
        <strain evidence="1">YG-Jan2019</strain>
    </source>
</reference>
<dbReference type="Proteomes" id="UP001157502">
    <property type="component" value="Chromosome 37"/>
</dbReference>
<comment type="caution">
    <text evidence="1">The sequence shown here is derived from an EMBL/GenBank/DDBJ whole genome shotgun (WGS) entry which is preliminary data.</text>
</comment>
<sequence>MEEDLPAPDDPAESRYLIMETEDEKDLAKNYAVQMADQSPGLPCSDQSDPDETSVEDSVAHKSARKASKKSTCKIQQGAVFSGKILSFGCSECKGDATYSPNDLLKHFLRAHKGTLPTYPCDLCGFVTNEFPALQRHRIGHRNTLVTCEICNDDVQYSLLLLTRHYIISHSQNGHFRCEKCEFSTVDAGTFVQHIHHHNENRLKCVKCQHLSSSRGEHQRHLKLHSGTFPFTCKVCGYGAARREYLTKHMGTVHGDEADKRYVRRETNDCKNILANSSSGLKLLLKKSPAAGGQSKESQWMSKLNSLSGVSLLDQNGRLLKPEKTLEETQQFLERAPAVPKESKKLLKGALNNDQQHDSPAVSSIPPPTSQESEDGYGADAVNPNGLTVLMVKNKISIPPNCTTKVMGFKMVDGKKHLVLKVIPTAKPDSSTENELLCTEQDMTCPIIDDTSDESKCSESAESGAKSSNRPPYLTVLSPSGPDEDAAVSGQGKSEGEDISIEETLPVLEKLAPKAKNAEQKDDKQHGLRNKQMNPLAVSGSITTSTADQSNDSESGDKVSTYSNPDVNALDPAKILTKKKTSSKTASELSKPVSNEMVKMLGVGIQYTATSDKISTRFTENSPLRNGEALLVNDKPNVTSLEPVTDDVALLDDTFDKNHSFINDIHPSDSTENDTNSHVAAKTTASSLSLMPHIESCRTKSDDIETDTNISQQNCSGQEVFNFHNYSKETSSISSNSTQLCENASEDETFWTKESPEWSLTLAESPEPPNEELENDTADGTNTAMERVSDSDIEVDECIDTIEDLDTPVPNEENYGPFGSTHLVQRKVTMEETVPLSERATGSTSSSAVFGRILEEHSDAIISQQLEKDRIGCPTAIHDSPGKPSKTMLRIVKTAEGKQQMFLQTAESRYAVPVQLQGNPGFKLITKSTAPQINVSYVKPGIELKNKTRGLALTLNDGRFSIPGQTVGASEKGATLLSSHPHGAGTSHYLVNSTVLKGPLFLSGSAPDSPGEKKSQQTCYLVQRPVTLAQAPLNTGGKLASSSPQSPITSCPITATSSNSGNKSAALQSGRQAFLVRYISPVKSGMLLNSPEGKSVNQKGEANENRGNKVVYKIVRTANGSTFLASGAPSANHPFYLATNSTQKPCFLMSSNNASTGVKKLIPVQNASHRPITASTLSNVFSLQSNGHGRVRPQSCVEGLSKSPLAPRLSQRKRRRKALFDELPEHSPKARRPSTKAVTEKGAPTFWQPVPKDAERTMRLYPFSSRQEIKCPRRNQPVVVLNHPDADIPEVVSIMRSVNKYKGAVSKVALSPKTIEALSEIGPAGFLGKRNPSSQSIGLRLRPLESRVRERFLLKLKFRKTNRKKYKLVKSSSRGAMSSSIFACWFCGRLFNNQEVWIGHGQRHLMEATRDWNKLF</sequence>
<keyword evidence="2" id="KW-1185">Reference proteome</keyword>
<proteinExistence type="predicted"/>
<name>A0ACC2F076_DALPE</name>
<evidence type="ECO:0000313" key="2">
    <source>
        <dbReference type="Proteomes" id="UP001157502"/>
    </source>
</evidence>
<organism evidence="1 2">
    <name type="scientific">Dallia pectoralis</name>
    <name type="common">Alaska blackfish</name>
    <dbReference type="NCBI Taxonomy" id="75939"/>
    <lineage>
        <taxon>Eukaryota</taxon>
        <taxon>Metazoa</taxon>
        <taxon>Chordata</taxon>
        <taxon>Craniata</taxon>
        <taxon>Vertebrata</taxon>
        <taxon>Euteleostomi</taxon>
        <taxon>Actinopterygii</taxon>
        <taxon>Neopterygii</taxon>
        <taxon>Teleostei</taxon>
        <taxon>Protacanthopterygii</taxon>
        <taxon>Esociformes</taxon>
        <taxon>Umbridae</taxon>
        <taxon>Dallia</taxon>
    </lineage>
</organism>
<dbReference type="EMBL" id="CM055764">
    <property type="protein sequence ID" value="KAJ7984630.1"/>
    <property type="molecule type" value="Genomic_DNA"/>
</dbReference>
<evidence type="ECO:0000313" key="1">
    <source>
        <dbReference type="EMBL" id="KAJ7984630.1"/>
    </source>
</evidence>
<protein>
    <submittedName>
        <fullName evidence="1">Uncharacterized protein</fullName>
    </submittedName>
</protein>